<keyword evidence="7 13" id="KW-1133">Transmembrane helix</keyword>
<evidence type="ECO:0000256" key="5">
    <source>
        <dbReference type="ARBA" id="ARBA00022692"/>
    </source>
</evidence>
<evidence type="ECO:0000256" key="3">
    <source>
        <dbReference type="ARBA" id="ARBA00022516"/>
    </source>
</evidence>
<keyword evidence="9 13" id="KW-0472">Membrane</keyword>
<keyword evidence="5 13" id="KW-0812">Transmembrane</keyword>
<evidence type="ECO:0000256" key="2">
    <source>
        <dbReference type="ARBA" id="ARBA00022475"/>
    </source>
</evidence>
<evidence type="ECO:0000256" key="6">
    <source>
        <dbReference type="ARBA" id="ARBA00022737"/>
    </source>
</evidence>
<dbReference type="InterPro" id="IPR025202">
    <property type="entry name" value="PLD-like_dom"/>
</dbReference>
<keyword evidence="3" id="KW-0444">Lipid biosynthesis</keyword>
<feature type="domain" description="PLD phosphodiesterase" evidence="14">
    <location>
        <begin position="421"/>
        <end position="448"/>
    </location>
</feature>
<reference evidence="15" key="1">
    <citation type="submission" date="2020-09" db="EMBL/GenBank/DDBJ databases">
        <title>A novel bacterium of genus Hazenella, isolated from South China Sea.</title>
        <authorList>
            <person name="Huang H."/>
            <person name="Mo K."/>
            <person name="Hu Y."/>
        </authorList>
    </citation>
    <scope>NUCLEOTIDE SEQUENCE</scope>
    <source>
        <strain evidence="15">IB182357</strain>
    </source>
</reference>
<keyword evidence="2" id="KW-1003">Cell membrane</keyword>
<keyword evidence="10" id="KW-0594">Phospholipid biosynthesis</keyword>
<dbReference type="PANTHER" id="PTHR21248">
    <property type="entry name" value="CARDIOLIPIN SYNTHASE"/>
    <property type="match status" value="1"/>
</dbReference>
<evidence type="ECO:0000256" key="11">
    <source>
        <dbReference type="ARBA" id="ARBA00023264"/>
    </source>
</evidence>
<dbReference type="AlphaFoldDB" id="A0A926N953"/>
<feature type="transmembrane region" description="Helical" evidence="13">
    <location>
        <begin position="66"/>
        <end position="85"/>
    </location>
</feature>
<keyword evidence="8" id="KW-0443">Lipid metabolism</keyword>
<dbReference type="Gene3D" id="3.30.870.10">
    <property type="entry name" value="Endonuclease Chain A"/>
    <property type="match status" value="2"/>
</dbReference>
<name>A0A926N953_9BACL</name>
<feature type="domain" description="PLD phosphodiesterase" evidence="14">
    <location>
        <begin position="244"/>
        <end position="271"/>
    </location>
</feature>
<comment type="subcellular location">
    <subcellularLocation>
        <location evidence="1">Cell membrane</location>
        <topology evidence="1">Multi-pass membrane protein</topology>
    </subcellularLocation>
</comment>
<accession>A0A926N953</accession>
<evidence type="ECO:0000256" key="13">
    <source>
        <dbReference type="SAM" id="Phobius"/>
    </source>
</evidence>
<organism evidence="15 16">
    <name type="scientific">Polycladospora coralii</name>
    <dbReference type="NCBI Taxonomy" id="2771432"/>
    <lineage>
        <taxon>Bacteria</taxon>
        <taxon>Bacillati</taxon>
        <taxon>Bacillota</taxon>
        <taxon>Bacilli</taxon>
        <taxon>Bacillales</taxon>
        <taxon>Thermoactinomycetaceae</taxon>
        <taxon>Polycladospora</taxon>
    </lineage>
</organism>
<dbReference type="InterPro" id="IPR022924">
    <property type="entry name" value="Cardiolipin_synthase"/>
</dbReference>
<comment type="caution">
    <text evidence="15">The sequence shown here is derived from an EMBL/GenBank/DDBJ whole genome shotgun (WGS) entry which is preliminary data.</text>
</comment>
<evidence type="ECO:0000256" key="7">
    <source>
        <dbReference type="ARBA" id="ARBA00022989"/>
    </source>
</evidence>
<dbReference type="EC" id="2.7.8.-" evidence="12"/>
<dbReference type="InterPro" id="IPR027379">
    <property type="entry name" value="CLS_N"/>
</dbReference>
<dbReference type="PANTHER" id="PTHR21248:SF22">
    <property type="entry name" value="PHOSPHOLIPASE D"/>
    <property type="match status" value="1"/>
</dbReference>
<dbReference type="GO" id="GO:0005886">
    <property type="term" value="C:plasma membrane"/>
    <property type="evidence" value="ECO:0007669"/>
    <property type="project" value="UniProtKB-SubCell"/>
</dbReference>
<dbReference type="InterPro" id="IPR001736">
    <property type="entry name" value="PLipase_D/transphosphatidylase"/>
</dbReference>
<keyword evidence="4" id="KW-0808">Transferase</keyword>
<evidence type="ECO:0000256" key="8">
    <source>
        <dbReference type="ARBA" id="ARBA00023098"/>
    </source>
</evidence>
<dbReference type="CDD" id="cd09160">
    <property type="entry name" value="PLDc_SMU_988_like_2"/>
    <property type="match status" value="1"/>
</dbReference>
<gene>
    <name evidence="15" type="primary">cls</name>
    <name evidence="15" type="ORF">IC620_04755</name>
</gene>
<dbReference type="PROSITE" id="PS50035">
    <property type="entry name" value="PLD"/>
    <property type="match status" value="2"/>
</dbReference>
<evidence type="ECO:0000259" key="14">
    <source>
        <dbReference type="PROSITE" id="PS50035"/>
    </source>
</evidence>
<feature type="transmembrane region" description="Helical" evidence="13">
    <location>
        <begin position="12"/>
        <end position="33"/>
    </location>
</feature>
<dbReference type="GO" id="GO:0032049">
    <property type="term" value="P:cardiolipin biosynthetic process"/>
    <property type="evidence" value="ECO:0007669"/>
    <property type="project" value="UniProtKB-UniRule"/>
</dbReference>
<evidence type="ECO:0000256" key="10">
    <source>
        <dbReference type="ARBA" id="ARBA00023209"/>
    </source>
</evidence>
<feature type="transmembrane region" description="Helical" evidence="13">
    <location>
        <begin position="39"/>
        <end position="59"/>
    </location>
</feature>
<protein>
    <recommendedName>
        <fullName evidence="12">Cardiolipin synthase</fullName>
        <ecNumber evidence="12">2.7.8.-</ecNumber>
    </recommendedName>
</protein>
<evidence type="ECO:0000256" key="1">
    <source>
        <dbReference type="ARBA" id="ARBA00004651"/>
    </source>
</evidence>
<proteinExistence type="predicted"/>
<dbReference type="Pfam" id="PF13091">
    <property type="entry name" value="PLDc_2"/>
    <property type="match status" value="1"/>
</dbReference>
<keyword evidence="16" id="KW-1185">Reference proteome</keyword>
<evidence type="ECO:0000256" key="12">
    <source>
        <dbReference type="NCBIfam" id="TIGR04265"/>
    </source>
</evidence>
<dbReference type="CDD" id="cd09154">
    <property type="entry name" value="PLDc_SMU_988_like_1"/>
    <property type="match status" value="1"/>
</dbReference>
<dbReference type="Pfam" id="PF13396">
    <property type="entry name" value="PLDc_N"/>
    <property type="match status" value="1"/>
</dbReference>
<dbReference type="Proteomes" id="UP000661691">
    <property type="component" value="Unassembled WGS sequence"/>
</dbReference>
<dbReference type="EMBL" id="JACXAH010000005">
    <property type="protein sequence ID" value="MBD1371667.1"/>
    <property type="molecule type" value="Genomic_DNA"/>
</dbReference>
<evidence type="ECO:0000313" key="15">
    <source>
        <dbReference type="EMBL" id="MBD1371667.1"/>
    </source>
</evidence>
<keyword evidence="11" id="KW-1208">Phospholipid metabolism</keyword>
<dbReference type="NCBIfam" id="TIGR04265">
    <property type="entry name" value="bac_cardiolipin"/>
    <property type="match status" value="1"/>
</dbReference>
<dbReference type="RefSeq" id="WP_191138316.1">
    <property type="nucleotide sequence ID" value="NZ_JACXAG020000001.1"/>
</dbReference>
<dbReference type="SMART" id="SM00155">
    <property type="entry name" value="PLDc"/>
    <property type="match status" value="2"/>
</dbReference>
<evidence type="ECO:0000256" key="4">
    <source>
        <dbReference type="ARBA" id="ARBA00022679"/>
    </source>
</evidence>
<evidence type="ECO:0000313" key="16">
    <source>
        <dbReference type="Proteomes" id="UP000661691"/>
    </source>
</evidence>
<dbReference type="GO" id="GO:0008808">
    <property type="term" value="F:cardiolipin synthase activity"/>
    <property type="evidence" value="ECO:0007669"/>
    <property type="project" value="UniProtKB-UniRule"/>
</dbReference>
<evidence type="ECO:0000256" key="9">
    <source>
        <dbReference type="ARBA" id="ARBA00023136"/>
    </source>
</evidence>
<dbReference type="SUPFAM" id="SSF56024">
    <property type="entry name" value="Phospholipase D/nuclease"/>
    <property type="match status" value="2"/>
</dbReference>
<keyword evidence="6" id="KW-0677">Repeat</keyword>
<sequence length="508" mass="58354">MNKVIQFLLSRVVIVSLLIIIQLMFLLVLIFGVSKYISVLYTILEVLSIMLVIVVVISNDNPSYKLAWTIVILILPIVGGLFYLLRGNNYIPKKQRRSLENFLSEHEDILSQSSEVETAFSNEHPKDASISKFISAAGNYPIWSHTTVEYLSTGERMHQRLLEELQLAKQFIFMEYFIVDQGEMWDSIYAILKQKADAGVEVFFMYDDLGCIQTLPTGFDAMLRADGIKVAIFNPYRPQLNLMVNHRDHRKITVIDGKVGFCGGINIADEYINVIERFGHWKDTAVLLRGEAVWNLSTMFLSLWNFASTEKLMLEPYLTTRHQAKSDGYVQPFGDSPRYPLKISENTYLNIISKATRYVYITTPYLIIDHNMQTALIRAAHSGVDVRIITPHIPDKWYVHLTTQSYYETLIKAGVKIYEYTPGFIHAKMILSDDDLSIVGTVNLDYRSLYLHFECGVILYQSSVIQTIKKDFHDILQNSMAVTLENTRKVPILNRLLRSFLRLFAPLM</sequence>